<accession>A0ABR9HT89</accession>
<dbReference type="InterPro" id="IPR014017">
    <property type="entry name" value="DNA_helicase_UvrD-like_C"/>
</dbReference>
<dbReference type="SUPFAM" id="SSF52540">
    <property type="entry name" value="P-loop containing nucleoside triphosphate hydrolases"/>
    <property type="match status" value="1"/>
</dbReference>
<dbReference type="InterPro" id="IPR027417">
    <property type="entry name" value="P-loop_NTPase"/>
</dbReference>
<evidence type="ECO:0000313" key="7">
    <source>
        <dbReference type="Proteomes" id="UP000631670"/>
    </source>
</evidence>
<dbReference type="PANTHER" id="PTHR11070:SF2">
    <property type="entry name" value="ATP-DEPENDENT DNA HELICASE SRS2"/>
    <property type="match status" value="1"/>
</dbReference>
<evidence type="ECO:0000259" key="5">
    <source>
        <dbReference type="Pfam" id="PF13361"/>
    </source>
</evidence>
<protein>
    <submittedName>
        <fullName evidence="6">Superfamily I DNA/RNA helicase</fullName>
    </submittedName>
</protein>
<organism evidence="6 7">
    <name type="scientific">Amycolatopsis lexingtonensis</name>
    <dbReference type="NCBI Taxonomy" id="218822"/>
    <lineage>
        <taxon>Bacteria</taxon>
        <taxon>Bacillati</taxon>
        <taxon>Actinomycetota</taxon>
        <taxon>Actinomycetes</taxon>
        <taxon>Pseudonocardiales</taxon>
        <taxon>Pseudonocardiaceae</taxon>
        <taxon>Amycolatopsis</taxon>
    </lineage>
</organism>
<dbReference type="InterPro" id="IPR000212">
    <property type="entry name" value="DNA_helicase_UvrD/REP"/>
</dbReference>
<dbReference type="GO" id="GO:0004386">
    <property type="term" value="F:helicase activity"/>
    <property type="evidence" value="ECO:0007669"/>
    <property type="project" value="UniProtKB-KW"/>
</dbReference>
<sequence length="111" mass="12536">MRDIAAGALRAGKVTLTTYHSATGREWDAVILPGLVEGIMPGRRWSGRLRVHPEPNPDRLAQDRRSFYVGLTRAKRALVLVYGSFWETDWGSKNEYGVSRFARDVLRHLGV</sequence>
<dbReference type="RefSeq" id="WP_158104394.1">
    <property type="nucleotide sequence ID" value="NZ_JADBEG010000001.1"/>
</dbReference>
<keyword evidence="3 6" id="KW-0347">Helicase</keyword>
<dbReference type="Pfam" id="PF13361">
    <property type="entry name" value="UvrD_C"/>
    <property type="match status" value="1"/>
</dbReference>
<comment type="caution">
    <text evidence="6">The sequence shown here is derived from an EMBL/GenBank/DDBJ whole genome shotgun (WGS) entry which is preliminary data.</text>
</comment>
<dbReference type="EMBL" id="JADBEG010000001">
    <property type="protein sequence ID" value="MBE1494139.1"/>
    <property type="molecule type" value="Genomic_DNA"/>
</dbReference>
<gene>
    <name evidence="6" type="ORF">H4696_001239</name>
</gene>
<keyword evidence="2" id="KW-0378">Hydrolase</keyword>
<keyword evidence="7" id="KW-1185">Reference proteome</keyword>
<evidence type="ECO:0000256" key="1">
    <source>
        <dbReference type="ARBA" id="ARBA00022741"/>
    </source>
</evidence>
<keyword evidence="1" id="KW-0547">Nucleotide-binding</keyword>
<dbReference type="PANTHER" id="PTHR11070">
    <property type="entry name" value="UVRD / RECB / PCRA DNA HELICASE FAMILY MEMBER"/>
    <property type="match status" value="1"/>
</dbReference>
<name>A0ABR9HT89_9PSEU</name>
<dbReference type="Proteomes" id="UP000631670">
    <property type="component" value="Unassembled WGS sequence"/>
</dbReference>
<keyword evidence="4" id="KW-0067">ATP-binding</keyword>
<evidence type="ECO:0000313" key="6">
    <source>
        <dbReference type="EMBL" id="MBE1494139.1"/>
    </source>
</evidence>
<evidence type="ECO:0000256" key="3">
    <source>
        <dbReference type="ARBA" id="ARBA00022806"/>
    </source>
</evidence>
<evidence type="ECO:0000256" key="4">
    <source>
        <dbReference type="ARBA" id="ARBA00022840"/>
    </source>
</evidence>
<reference evidence="6 7" key="1">
    <citation type="submission" date="2020-10" db="EMBL/GenBank/DDBJ databases">
        <title>Sequencing the genomes of 1000 actinobacteria strains.</title>
        <authorList>
            <person name="Klenk H.-P."/>
        </authorList>
    </citation>
    <scope>NUCLEOTIDE SEQUENCE [LARGE SCALE GENOMIC DNA]</scope>
    <source>
        <strain evidence="6 7">DSM 44653</strain>
    </source>
</reference>
<dbReference type="Gene3D" id="3.40.50.300">
    <property type="entry name" value="P-loop containing nucleotide triphosphate hydrolases"/>
    <property type="match status" value="1"/>
</dbReference>
<evidence type="ECO:0000256" key="2">
    <source>
        <dbReference type="ARBA" id="ARBA00022801"/>
    </source>
</evidence>
<proteinExistence type="predicted"/>
<feature type="domain" description="UvrD-like helicase C-terminal" evidence="5">
    <location>
        <begin position="12"/>
        <end position="82"/>
    </location>
</feature>